<dbReference type="RefSeq" id="WP_006799139.1">
    <property type="nucleotide sequence ID" value="NZ_GL891981.1"/>
</dbReference>
<reference evidence="1 2" key="1">
    <citation type="submission" date="2011-04" db="EMBL/GenBank/DDBJ databases">
        <title>The Genome Sequence of Dysgonomonas gadei ATCC BAA-286.</title>
        <authorList>
            <consortium name="The Broad Institute Genome Sequencing Platform"/>
            <person name="Earl A."/>
            <person name="Ward D."/>
            <person name="Feldgarden M."/>
            <person name="Gevers D."/>
            <person name="Pudlo N."/>
            <person name="Martens E."/>
            <person name="Allen-Vercoe E."/>
            <person name="Young S.K."/>
            <person name="Zeng Q."/>
            <person name="Gargeya S."/>
            <person name="Fitzgerald M."/>
            <person name="Haas B."/>
            <person name="Abouelleil A."/>
            <person name="Alvarado L."/>
            <person name="Arachchi H.M."/>
            <person name="Berlin A."/>
            <person name="Brown A."/>
            <person name="Chapman S.B."/>
            <person name="Chen Z."/>
            <person name="Dunbar C."/>
            <person name="Freedman E."/>
            <person name="Gearin G."/>
            <person name="Gellesch M."/>
            <person name="Goldberg J."/>
            <person name="Griggs A."/>
            <person name="Gujja S."/>
            <person name="Heiman D."/>
            <person name="Howarth C."/>
            <person name="Larson L."/>
            <person name="Lui A."/>
            <person name="MacDonald P.J.P."/>
            <person name="Mehta T."/>
            <person name="Montmayeur A."/>
            <person name="Murphy C."/>
            <person name="Neiman D."/>
            <person name="Pearson M."/>
            <person name="Priest M."/>
            <person name="Roberts A."/>
            <person name="Saif S."/>
            <person name="Shea T."/>
            <person name="Shenoy N."/>
            <person name="Sisk P."/>
            <person name="Stolte C."/>
            <person name="Sykes S."/>
            <person name="Yandava C."/>
            <person name="Wortman J."/>
            <person name="Nusbaum C."/>
            <person name="Birren B."/>
        </authorList>
    </citation>
    <scope>NUCLEOTIDE SEQUENCE [LARGE SCALE GENOMIC DNA]</scope>
    <source>
        <strain evidence="1 2">ATCC BAA-286</strain>
    </source>
</reference>
<dbReference type="EMBL" id="ADLV01000018">
    <property type="protein sequence ID" value="EGK02354.1"/>
    <property type="molecule type" value="Genomic_DNA"/>
</dbReference>
<keyword evidence="2" id="KW-1185">Reference proteome</keyword>
<protein>
    <submittedName>
        <fullName evidence="1">Uncharacterized protein</fullName>
    </submittedName>
</protein>
<proteinExistence type="predicted"/>
<organism evidence="1 2">
    <name type="scientific">Dysgonomonas gadei ATCC BAA-286</name>
    <dbReference type="NCBI Taxonomy" id="742766"/>
    <lineage>
        <taxon>Bacteria</taxon>
        <taxon>Pseudomonadati</taxon>
        <taxon>Bacteroidota</taxon>
        <taxon>Bacteroidia</taxon>
        <taxon>Bacteroidales</taxon>
        <taxon>Dysgonomonadaceae</taxon>
        <taxon>Dysgonomonas</taxon>
    </lineage>
</organism>
<comment type="caution">
    <text evidence="1">The sequence shown here is derived from an EMBL/GenBank/DDBJ whole genome shotgun (WGS) entry which is preliminary data.</text>
</comment>
<dbReference type="AlphaFoldDB" id="F5IX07"/>
<sequence length="164" mass="18275">MKSKKALSAASYPSRIFKNDVTIKCPDCMVLCSGGCLTVAANSKNKETTTSLFFSRRQRSKVIFRVTQKALRDFLTYFRKYLALAGGCDHAEDKSGTLRIYLLLQNTLPMVACSEVTWQPADFAPDGRKKSGLQAQTPLHLPVVACVTSRSDAKRHLIVFHNMK</sequence>
<dbReference type="STRING" id="742766.HMPREF9455_01624"/>
<gene>
    <name evidence="1" type="ORF">HMPREF9455_01624</name>
</gene>
<name>F5IX07_9BACT</name>
<evidence type="ECO:0000313" key="2">
    <source>
        <dbReference type="Proteomes" id="UP000004913"/>
    </source>
</evidence>
<dbReference type="Proteomes" id="UP000004913">
    <property type="component" value="Unassembled WGS sequence"/>
</dbReference>
<dbReference type="OrthoDB" id="9944534at2"/>
<evidence type="ECO:0000313" key="1">
    <source>
        <dbReference type="EMBL" id="EGK02354.1"/>
    </source>
</evidence>
<accession>F5IX07</accession>
<dbReference type="HOGENOM" id="CLU_1616400_0_0_10"/>